<comment type="caution">
    <text evidence="3">The sequence shown here is derived from an EMBL/GenBank/DDBJ whole genome shotgun (WGS) entry which is preliminary data.</text>
</comment>
<dbReference type="Pfam" id="PF13557">
    <property type="entry name" value="Phenol_MetA_deg"/>
    <property type="match status" value="1"/>
</dbReference>
<feature type="compositionally biased region" description="Basic and acidic residues" evidence="1">
    <location>
        <begin position="36"/>
        <end position="48"/>
    </location>
</feature>
<keyword evidence="2" id="KW-0732">Signal</keyword>
<keyword evidence="4" id="KW-1185">Reference proteome</keyword>
<reference evidence="3 4" key="1">
    <citation type="submission" date="2019-07" db="EMBL/GenBank/DDBJ databases">
        <title>Description of 53C-WASEF.</title>
        <authorList>
            <person name="Pitt A."/>
            <person name="Hahn M.W."/>
        </authorList>
    </citation>
    <scope>NUCLEOTIDE SEQUENCE [LARGE SCALE GENOMIC DNA]</scope>
    <source>
        <strain evidence="3 4">53C-WASEF</strain>
    </source>
</reference>
<gene>
    <name evidence="3" type="ORF">FPL22_02605</name>
</gene>
<sequence length="278" mass="30831">MKRLLAPLTLLAPTFFAVAAETDKSAYTFSNPTPREQMRELSTDRPDQTESPYTVDAGHWQIEFDFANYTYDHDAGTRTETFNIAPVNVKLGLTNNSDIQFIFDSYTSERVRTAGVTTTTRDWGDLTIRLKYNIWGNDSGDTAFAAMPFVKVPLQLGDAGNDLVEGGLILPLAVALPAGWGLGLMTEFDWLADSTGNDRHLEWINSITFSHDITSRLGGYVEFFSAHSYESGTEWMAQADIGFTYAVNADTQLDCGCNFGVTRNAPDVQPFIGLTLRY</sequence>
<evidence type="ECO:0000256" key="2">
    <source>
        <dbReference type="SAM" id="SignalP"/>
    </source>
</evidence>
<dbReference type="AlphaFoldDB" id="A0A556QNL4"/>
<protein>
    <submittedName>
        <fullName evidence="3">Transporter</fullName>
    </submittedName>
</protein>
<evidence type="ECO:0000313" key="3">
    <source>
        <dbReference type="EMBL" id="TSJ78217.1"/>
    </source>
</evidence>
<feature type="signal peptide" evidence="2">
    <location>
        <begin position="1"/>
        <end position="19"/>
    </location>
</feature>
<evidence type="ECO:0000313" key="4">
    <source>
        <dbReference type="Proteomes" id="UP000315648"/>
    </source>
</evidence>
<feature type="chain" id="PRO_5021899690" evidence="2">
    <location>
        <begin position="20"/>
        <end position="278"/>
    </location>
</feature>
<dbReference type="Proteomes" id="UP000315648">
    <property type="component" value="Unassembled WGS sequence"/>
</dbReference>
<feature type="region of interest" description="Disordered" evidence="1">
    <location>
        <begin position="27"/>
        <end position="52"/>
    </location>
</feature>
<name>A0A556QNL4_9BACT</name>
<dbReference type="EMBL" id="VMBG01000001">
    <property type="protein sequence ID" value="TSJ78217.1"/>
    <property type="molecule type" value="Genomic_DNA"/>
</dbReference>
<dbReference type="OrthoDB" id="189778at2"/>
<evidence type="ECO:0000256" key="1">
    <source>
        <dbReference type="SAM" id="MobiDB-lite"/>
    </source>
</evidence>
<proteinExistence type="predicted"/>
<organism evidence="3 4">
    <name type="scientific">Rariglobus hedericola</name>
    <dbReference type="NCBI Taxonomy" id="2597822"/>
    <lineage>
        <taxon>Bacteria</taxon>
        <taxon>Pseudomonadati</taxon>
        <taxon>Verrucomicrobiota</taxon>
        <taxon>Opitutia</taxon>
        <taxon>Opitutales</taxon>
        <taxon>Opitutaceae</taxon>
        <taxon>Rariglobus</taxon>
    </lineage>
</organism>
<accession>A0A556QNL4</accession>
<dbReference type="InterPro" id="IPR025737">
    <property type="entry name" value="FApF"/>
</dbReference>
<dbReference type="RefSeq" id="WP_144228558.1">
    <property type="nucleotide sequence ID" value="NZ_CBCRVV010000003.1"/>
</dbReference>